<dbReference type="GO" id="GO:0006559">
    <property type="term" value="P:L-phenylalanine catabolic process"/>
    <property type="evidence" value="ECO:0007669"/>
    <property type="project" value="TreeGrafter"/>
</dbReference>
<dbReference type="Pfam" id="PF00106">
    <property type="entry name" value="adh_short"/>
    <property type="match status" value="1"/>
</dbReference>
<dbReference type="GO" id="GO:0006729">
    <property type="term" value="P:tetrahydrobiopterin biosynthetic process"/>
    <property type="evidence" value="ECO:0007669"/>
    <property type="project" value="TreeGrafter"/>
</dbReference>
<dbReference type="PANTHER" id="PTHR15104">
    <property type="entry name" value="DIHYDROPTERIDINE REDUCTASE"/>
    <property type="match status" value="1"/>
</dbReference>
<organism evidence="5 6">
    <name type="scientific">Triparma retinervis</name>
    <dbReference type="NCBI Taxonomy" id="2557542"/>
    <lineage>
        <taxon>Eukaryota</taxon>
        <taxon>Sar</taxon>
        <taxon>Stramenopiles</taxon>
        <taxon>Ochrophyta</taxon>
        <taxon>Bolidophyceae</taxon>
        <taxon>Parmales</taxon>
        <taxon>Triparmaceae</taxon>
        <taxon>Triparma</taxon>
    </lineage>
</organism>
<comment type="similarity">
    <text evidence="1">Belongs to the short-chain dehydrogenases/reductases (SDR) family.</text>
</comment>
<protein>
    <recommendedName>
        <fullName evidence="7">NAD(P)-binding protein</fullName>
    </recommendedName>
</protein>
<comment type="subunit">
    <text evidence="2">Homodimer.</text>
</comment>
<evidence type="ECO:0000313" key="5">
    <source>
        <dbReference type="EMBL" id="GMH74403.1"/>
    </source>
</evidence>
<evidence type="ECO:0000256" key="3">
    <source>
        <dbReference type="ARBA" id="ARBA00022857"/>
    </source>
</evidence>
<dbReference type="PANTHER" id="PTHR15104:SF0">
    <property type="entry name" value="DIHYDROPTERIDINE REDUCTASE"/>
    <property type="match status" value="1"/>
</dbReference>
<reference evidence="5" key="1">
    <citation type="submission" date="2022-07" db="EMBL/GenBank/DDBJ databases">
        <title>Genome analysis of Parmales, a sister group of diatoms, reveals the evolutionary specialization of diatoms from phago-mixotrophs to photoautotrophs.</title>
        <authorList>
            <person name="Ban H."/>
            <person name="Sato S."/>
            <person name="Yoshikawa S."/>
            <person name="Kazumasa Y."/>
            <person name="Nakamura Y."/>
            <person name="Ichinomiya M."/>
            <person name="Saitoh K."/>
            <person name="Sato N."/>
            <person name="Blanc-Mathieu R."/>
            <person name="Endo H."/>
            <person name="Kuwata A."/>
            <person name="Ogata H."/>
        </authorList>
    </citation>
    <scope>NUCLEOTIDE SEQUENCE</scope>
</reference>
<dbReference type="EMBL" id="BRXZ01002990">
    <property type="protein sequence ID" value="GMH74403.1"/>
    <property type="molecule type" value="Genomic_DNA"/>
</dbReference>
<dbReference type="SUPFAM" id="SSF51735">
    <property type="entry name" value="NAD(P)-binding Rossmann-fold domains"/>
    <property type="match status" value="1"/>
</dbReference>
<gene>
    <name evidence="5" type="ORF">TrRE_jg5661</name>
</gene>
<dbReference type="Proteomes" id="UP001165082">
    <property type="component" value="Unassembled WGS sequence"/>
</dbReference>
<proteinExistence type="inferred from homology"/>
<evidence type="ECO:0000256" key="4">
    <source>
        <dbReference type="ARBA" id="ARBA00023002"/>
    </source>
</evidence>
<dbReference type="Gene3D" id="3.40.50.720">
    <property type="entry name" value="NAD(P)-binding Rossmann-like Domain"/>
    <property type="match status" value="1"/>
</dbReference>
<dbReference type="GO" id="GO:0070402">
    <property type="term" value="F:NADPH binding"/>
    <property type="evidence" value="ECO:0007669"/>
    <property type="project" value="TreeGrafter"/>
</dbReference>
<sequence>MSSSSRTFGIIVGSSGALGRAYAPVLSSLASSSSLIGLDINPSSDILGLTKVLPLSGTADDAVVIDPINTITDGGVINTIVHCAGSWAGGPFPPPGSPNSTFSSYLTSTNSMLTTNLHSAVFSAGLASRYLPPSGHLILTGASACLSVSSCSNFMPGYGLSKMGITNLANMLRNEFDFKVVVVHPGTIDTKANRDAMPGEDFEKWHDMGGMAEGVREIVERGEGGDYTVETEGGRTWLEKI</sequence>
<keyword evidence="4" id="KW-0560">Oxidoreductase</keyword>
<dbReference type="OrthoDB" id="1204at2759"/>
<dbReference type="GO" id="GO:0005737">
    <property type="term" value="C:cytoplasm"/>
    <property type="evidence" value="ECO:0007669"/>
    <property type="project" value="TreeGrafter"/>
</dbReference>
<keyword evidence="6" id="KW-1185">Reference proteome</keyword>
<dbReference type="GO" id="GO:0070404">
    <property type="term" value="F:NADH binding"/>
    <property type="evidence" value="ECO:0007669"/>
    <property type="project" value="TreeGrafter"/>
</dbReference>
<evidence type="ECO:0008006" key="7">
    <source>
        <dbReference type="Google" id="ProtNLM"/>
    </source>
</evidence>
<dbReference type="InterPro" id="IPR002347">
    <property type="entry name" value="SDR_fam"/>
</dbReference>
<dbReference type="AlphaFoldDB" id="A0A9W7ED57"/>
<dbReference type="InterPro" id="IPR036291">
    <property type="entry name" value="NAD(P)-bd_dom_sf"/>
</dbReference>
<evidence type="ECO:0000256" key="1">
    <source>
        <dbReference type="ARBA" id="ARBA00006484"/>
    </source>
</evidence>
<evidence type="ECO:0000256" key="2">
    <source>
        <dbReference type="ARBA" id="ARBA00011738"/>
    </source>
</evidence>
<evidence type="ECO:0000313" key="6">
    <source>
        <dbReference type="Proteomes" id="UP001165082"/>
    </source>
</evidence>
<dbReference type="GO" id="GO:0004155">
    <property type="term" value="F:6,7-dihydropteridine reductase activity"/>
    <property type="evidence" value="ECO:0007669"/>
    <property type="project" value="TreeGrafter"/>
</dbReference>
<accession>A0A9W7ED57</accession>
<keyword evidence="3" id="KW-0521">NADP</keyword>
<name>A0A9W7ED57_9STRA</name>
<comment type="caution">
    <text evidence="5">The sequence shown here is derived from an EMBL/GenBank/DDBJ whole genome shotgun (WGS) entry which is preliminary data.</text>
</comment>